<dbReference type="SUPFAM" id="SSF116734">
    <property type="entry name" value="DNA methylase specificity domain"/>
    <property type="match status" value="2"/>
</dbReference>
<sequence>MSENKKNVPKRRFKEFENDGGWKQRKLEEVFDFSVSNNTLSRAELNYDEGEVKSIHYGDVLIKYGAYTDVVSDEIPYITEGKVADYKVQLLQNGDIIIADTAEDETTGKATEITNLQDIAVVAGLHTIVCRPIVKMAPYYLGYYMNSDSYHKQLLPLMQGIKVLSLSRGNLVKTTIKYPTDKEEQAQIGIFFHRLDNLITLHQRKLEKIKALKKAYLTDMFPAEGERKPKLRFSGFTDDWEQRKLGEVAIVRTGYPFDSNDFDDKGEYLVITNGNIQNDSPIVDSSLGSRVNFNNAALSEYVLNPDDILVTMDGTVGRTAKVVEQKQILAQRVGRLTAKSDPEFVYQFLNTGEFFKKMALISHGGTIKHISLNEISSYISCMPSSSEEQTKIGTFFKSVDNLINLHQHKLEKLQNIKKAYLNEMFI</sequence>
<protein>
    <submittedName>
        <fullName evidence="5">Restriction endonuclease subunit S</fullName>
        <ecNumber evidence="5">3.1.21.-</ecNumber>
    </submittedName>
</protein>
<dbReference type="Gene3D" id="3.90.220.20">
    <property type="entry name" value="DNA methylase specificity domains"/>
    <property type="match status" value="2"/>
</dbReference>
<evidence type="ECO:0000256" key="2">
    <source>
        <dbReference type="ARBA" id="ARBA00022747"/>
    </source>
</evidence>
<evidence type="ECO:0000259" key="4">
    <source>
        <dbReference type="Pfam" id="PF01420"/>
    </source>
</evidence>
<keyword evidence="6" id="KW-1185">Reference proteome</keyword>
<dbReference type="RefSeq" id="WP_077869188.1">
    <property type="nucleotide sequence ID" value="NZ_BKAK01000025.1"/>
</dbReference>
<dbReference type="InterPro" id="IPR044946">
    <property type="entry name" value="Restrct_endonuc_typeI_TRD_sf"/>
</dbReference>
<dbReference type="PANTHER" id="PTHR30408">
    <property type="entry name" value="TYPE-1 RESTRICTION ENZYME ECOKI SPECIFICITY PROTEIN"/>
    <property type="match status" value="1"/>
</dbReference>
<evidence type="ECO:0000313" key="5">
    <source>
        <dbReference type="EMBL" id="QUN33176.1"/>
    </source>
</evidence>
<proteinExistence type="inferred from homology"/>
<dbReference type="EMBL" id="CP073653">
    <property type="protein sequence ID" value="QUN33176.1"/>
    <property type="molecule type" value="Genomic_DNA"/>
</dbReference>
<keyword evidence="3" id="KW-0238">DNA-binding</keyword>
<dbReference type="GO" id="GO:0016787">
    <property type="term" value="F:hydrolase activity"/>
    <property type="evidence" value="ECO:0007669"/>
    <property type="project" value="UniProtKB-KW"/>
</dbReference>
<dbReference type="GO" id="GO:0003677">
    <property type="term" value="F:DNA binding"/>
    <property type="evidence" value="ECO:0007669"/>
    <property type="project" value="UniProtKB-KW"/>
</dbReference>
<dbReference type="Gene3D" id="1.10.287.1120">
    <property type="entry name" value="Bipartite methylase S protein"/>
    <property type="match status" value="1"/>
</dbReference>
<dbReference type="PANTHER" id="PTHR30408:SF12">
    <property type="entry name" value="TYPE I RESTRICTION ENZYME MJAVIII SPECIFICITY SUBUNIT"/>
    <property type="match status" value="1"/>
</dbReference>
<dbReference type="InterPro" id="IPR052021">
    <property type="entry name" value="Type-I_RS_S_subunit"/>
</dbReference>
<evidence type="ECO:0000256" key="1">
    <source>
        <dbReference type="ARBA" id="ARBA00010923"/>
    </source>
</evidence>
<dbReference type="CDD" id="cd17278">
    <property type="entry name" value="RMtype1_S_LdeBORF1052P-TRD2-CR2"/>
    <property type="match status" value="1"/>
</dbReference>
<dbReference type="AlphaFoldDB" id="A0AB74V9S3"/>
<dbReference type="GO" id="GO:0009307">
    <property type="term" value="P:DNA restriction-modification system"/>
    <property type="evidence" value="ECO:0007669"/>
    <property type="project" value="UniProtKB-KW"/>
</dbReference>
<organism evidence="5 6">
    <name type="scientific">Clostridium beijerinckii</name>
    <name type="common">Clostridium MP</name>
    <dbReference type="NCBI Taxonomy" id="1520"/>
    <lineage>
        <taxon>Bacteria</taxon>
        <taxon>Bacillati</taxon>
        <taxon>Bacillota</taxon>
        <taxon>Clostridia</taxon>
        <taxon>Eubacteriales</taxon>
        <taxon>Clostridiaceae</taxon>
        <taxon>Clostridium</taxon>
    </lineage>
</organism>
<name>A0AB74V9S3_CLOBE</name>
<keyword evidence="5" id="KW-0540">Nuclease</keyword>
<dbReference type="EC" id="3.1.21.-" evidence="5"/>
<keyword evidence="2" id="KW-0680">Restriction system</keyword>
<gene>
    <name evidence="5" type="ORF">KEC93_14345</name>
</gene>
<dbReference type="GeneID" id="66345726"/>
<dbReference type="Proteomes" id="UP000679373">
    <property type="component" value="Chromosome"/>
</dbReference>
<evidence type="ECO:0000256" key="3">
    <source>
        <dbReference type="ARBA" id="ARBA00023125"/>
    </source>
</evidence>
<dbReference type="GO" id="GO:0004519">
    <property type="term" value="F:endonuclease activity"/>
    <property type="evidence" value="ECO:0007669"/>
    <property type="project" value="UniProtKB-KW"/>
</dbReference>
<evidence type="ECO:0000313" key="6">
    <source>
        <dbReference type="Proteomes" id="UP000679373"/>
    </source>
</evidence>
<comment type="similarity">
    <text evidence="1">Belongs to the type-I restriction system S methylase family.</text>
</comment>
<feature type="domain" description="Type I restriction modification DNA specificity" evidence="4">
    <location>
        <begin position="21"/>
        <end position="210"/>
    </location>
</feature>
<reference evidence="5" key="1">
    <citation type="submission" date="2021-04" db="EMBL/GenBank/DDBJ databases">
        <title>Complete genome sequence of the type strain Clostridium beijerinckii NRRL B-598.</title>
        <authorList>
            <person name="Sedlar K."/>
            <person name="Branska B."/>
            <person name="Bezdicek M."/>
            <person name="Nykrynova M."/>
            <person name="Lengerova M."/>
            <person name="Skutkova H."/>
            <person name="Patakova P."/>
        </authorList>
    </citation>
    <scope>NUCLEOTIDE SEQUENCE</scope>
    <source>
        <strain evidence="5">DSM 791</strain>
    </source>
</reference>
<dbReference type="InterPro" id="IPR000055">
    <property type="entry name" value="Restrct_endonuc_typeI_TRD"/>
</dbReference>
<accession>A0AB74V9S3</accession>
<keyword evidence="5" id="KW-0255">Endonuclease</keyword>
<keyword evidence="5" id="KW-0378">Hydrolase</keyword>
<feature type="domain" description="Type I restriction modification DNA specificity" evidence="4">
    <location>
        <begin position="238"/>
        <end position="414"/>
    </location>
</feature>
<dbReference type="Pfam" id="PF01420">
    <property type="entry name" value="Methylase_S"/>
    <property type="match status" value="2"/>
</dbReference>